<sequence length="84" mass="9842">MNLSEKNGCSISERLEKSLKDFLEYHSPAFLGRNIRRMAFLYLRQSLREGFHDEMPDFLDQLDTLLDFLDIAEEETAAWRTGKA</sequence>
<dbReference type="EMBL" id="SMAD01000001">
    <property type="protein sequence ID" value="TCS90108.1"/>
    <property type="molecule type" value="Genomic_DNA"/>
</dbReference>
<keyword evidence="2" id="KW-1185">Reference proteome</keyword>
<gene>
    <name evidence="1" type="ORF">EDD80_101306</name>
</gene>
<protein>
    <submittedName>
        <fullName evidence="1">Uncharacterized protein</fullName>
    </submittedName>
</protein>
<reference evidence="1 2" key="1">
    <citation type="submission" date="2019-03" db="EMBL/GenBank/DDBJ databases">
        <title>Genomic Encyclopedia of Type Strains, Phase IV (KMG-IV): sequencing the most valuable type-strain genomes for metagenomic binning, comparative biology and taxonomic classification.</title>
        <authorList>
            <person name="Goeker M."/>
        </authorList>
    </citation>
    <scope>NUCLEOTIDE SEQUENCE [LARGE SCALE GENOMIC DNA]</scope>
    <source>
        <strain evidence="1 2">DSM 21100</strain>
    </source>
</reference>
<evidence type="ECO:0000313" key="2">
    <source>
        <dbReference type="Proteomes" id="UP000295807"/>
    </source>
</evidence>
<dbReference type="AlphaFoldDB" id="A0A4R3KXD9"/>
<dbReference type="Proteomes" id="UP000295807">
    <property type="component" value="Unassembled WGS sequence"/>
</dbReference>
<dbReference type="RefSeq" id="WP_132127565.1">
    <property type="nucleotide sequence ID" value="NZ_CP042432.1"/>
</dbReference>
<organism evidence="1 2">
    <name type="scientific">Anseongella ginsenosidimutans</name>
    <dbReference type="NCBI Taxonomy" id="496056"/>
    <lineage>
        <taxon>Bacteria</taxon>
        <taxon>Pseudomonadati</taxon>
        <taxon>Bacteroidota</taxon>
        <taxon>Sphingobacteriia</taxon>
        <taxon>Sphingobacteriales</taxon>
        <taxon>Sphingobacteriaceae</taxon>
        <taxon>Anseongella</taxon>
    </lineage>
</organism>
<proteinExistence type="predicted"/>
<name>A0A4R3KXD9_9SPHI</name>
<comment type="caution">
    <text evidence="1">The sequence shown here is derived from an EMBL/GenBank/DDBJ whole genome shotgun (WGS) entry which is preliminary data.</text>
</comment>
<evidence type="ECO:0000313" key="1">
    <source>
        <dbReference type="EMBL" id="TCS90108.1"/>
    </source>
</evidence>
<accession>A0A4R3KXD9</accession>